<name>A0ABW5YAR4_9SPHI</name>
<evidence type="ECO:0000256" key="3">
    <source>
        <dbReference type="ARBA" id="ARBA00022729"/>
    </source>
</evidence>
<evidence type="ECO:0000256" key="6">
    <source>
        <dbReference type="SAM" id="SignalP"/>
    </source>
</evidence>
<dbReference type="InterPro" id="IPR052062">
    <property type="entry name" value="Murein_DD/LD_carboxypeptidase"/>
</dbReference>
<sequence length="194" mass="21423">MNINSCLKYCFLLLMGALILSSCHAKKAVLKGQPGEIVQPQASIADKYAQIMGVKSEDITNGRLYNFIELWVGVPYKFGGLDKDGIDCSGLAFLLEKEVYNISLPRITWQQVAVIKRKYESDLKEGDLVFFDFDGKQFSHVGVYLQNGYIVHASSTKGVIIVPLHGAIYKYFSRAGSINVDSTGLVVSAQKSDD</sequence>
<dbReference type="SUPFAM" id="SSF54001">
    <property type="entry name" value="Cysteine proteinases"/>
    <property type="match status" value="1"/>
</dbReference>
<protein>
    <submittedName>
        <fullName evidence="8">C40 family peptidase</fullName>
    </submittedName>
</protein>
<keyword evidence="2" id="KW-0645">Protease</keyword>
<dbReference type="PANTHER" id="PTHR47360:SF1">
    <property type="entry name" value="ENDOPEPTIDASE NLPC-RELATED"/>
    <property type="match status" value="1"/>
</dbReference>
<evidence type="ECO:0000259" key="7">
    <source>
        <dbReference type="PROSITE" id="PS51935"/>
    </source>
</evidence>
<evidence type="ECO:0000256" key="2">
    <source>
        <dbReference type="ARBA" id="ARBA00022670"/>
    </source>
</evidence>
<dbReference type="RefSeq" id="WP_377183383.1">
    <property type="nucleotide sequence ID" value="NZ_JBHUPD010000001.1"/>
</dbReference>
<feature type="signal peptide" evidence="6">
    <location>
        <begin position="1"/>
        <end position="25"/>
    </location>
</feature>
<evidence type="ECO:0000256" key="4">
    <source>
        <dbReference type="ARBA" id="ARBA00022801"/>
    </source>
</evidence>
<organism evidence="8 9">
    <name type="scientific">Mucilaginibacter ximonensis</name>
    <dbReference type="NCBI Taxonomy" id="538021"/>
    <lineage>
        <taxon>Bacteria</taxon>
        <taxon>Pseudomonadati</taxon>
        <taxon>Bacteroidota</taxon>
        <taxon>Sphingobacteriia</taxon>
        <taxon>Sphingobacteriales</taxon>
        <taxon>Sphingobacteriaceae</taxon>
        <taxon>Mucilaginibacter</taxon>
    </lineage>
</organism>
<evidence type="ECO:0000313" key="9">
    <source>
        <dbReference type="Proteomes" id="UP001597557"/>
    </source>
</evidence>
<dbReference type="PROSITE" id="PS51935">
    <property type="entry name" value="NLPC_P60"/>
    <property type="match status" value="1"/>
</dbReference>
<evidence type="ECO:0000256" key="5">
    <source>
        <dbReference type="ARBA" id="ARBA00022807"/>
    </source>
</evidence>
<keyword evidence="4" id="KW-0378">Hydrolase</keyword>
<dbReference type="Proteomes" id="UP001597557">
    <property type="component" value="Unassembled WGS sequence"/>
</dbReference>
<feature type="chain" id="PRO_5045065182" evidence="6">
    <location>
        <begin position="26"/>
        <end position="194"/>
    </location>
</feature>
<evidence type="ECO:0000256" key="1">
    <source>
        <dbReference type="ARBA" id="ARBA00007074"/>
    </source>
</evidence>
<dbReference type="PANTHER" id="PTHR47360">
    <property type="entry name" value="MUREIN DD-ENDOPEPTIDASE MEPS/MUREIN LD-CARBOXYPEPTIDASE"/>
    <property type="match status" value="1"/>
</dbReference>
<dbReference type="InterPro" id="IPR038765">
    <property type="entry name" value="Papain-like_cys_pep_sf"/>
</dbReference>
<dbReference type="Gene3D" id="3.90.1720.10">
    <property type="entry name" value="endopeptidase domain like (from Nostoc punctiforme)"/>
    <property type="match status" value="1"/>
</dbReference>
<evidence type="ECO:0000313" key="8">
    <source>
        <dbReference type="EMBL" id="MFD2872074.1"/>
    </source>
</evidence>
<dbReference type="EMBL" id="JBHUPD010000001">
    <property type="protein sequence ID" value="MFD2872074.1"/>
    <property type="molecule type" value="Genomic_DNA"/>
</dbReference>
<keyword evidence="5" id="KW-0788">Thiol protease</keyword>
<comment type="caution">
    <text evidence="8">The sequence shown here is derived from an EMBL/GenBank/DDBJ whole genome shotgun (WGS) entry which is preliminary data.</text>
</comment>
<gene>
    <name evidence="8" type="ORF">ACFS5N_06325</name>
</gene>
<proteinExistence type="inferred from homology"/>
<dbReference type="InterPro" id="IPR000064">
    <property type="entry name" value="NLP_P60_dom"/>
</dbReference>
<feature type="domain" description="NlpC/P60" evidence="7">
    <location>
        <begin position="58"/>
        <end position="181"/>
    </location>
</feature>
<keyword evidence="3 6" id="KW-0732">Signal</keyword>
<comment type="similarity">
    <text evidence="1">Belongs to the peptidase C40 family.</text>
</comment>
<reference evidence="9" key="1">
    <citation type="journal article" date="2019" name="Int. J. Syst. Evol. Microbiol.">
        <title>The Global Catalogue of Microorganisms (GCM) 10K type strain sequencing project: providing services to taxonomists for standard genome sequencing and annotation.</title>
        <authorList>
            <consortium name="The Broad Institute Genomics Platform"/>
            <consortium name="The Broad Institute Genome Sequencing Center for Infectious Disease"/>
            <person name="Wu L."/>
            <person name="Ma J."/>
        </authorList>
    </citation>
    <scope>NUCLEOTIDE SEQUENCE [LARGE SCALE GENOMIC DNA]</scope>
    <source>
        <strain evidence="9">KCTC 22437</strain>
    </source>
</reference>
<dbReference type="Pfam" id="PF00877">
    <property type="entry name" value="NLPC_P60"/>
    <property type="match status" value="1"/>
</dbReference>
<accession>A0ABW5YAR4</accession>
<keyword evidence="9" id="KW-1185">Reference proteome</keyword>